<dbReference type="RefSeq" id="WP_198884540.1">
    <property type="nucleotide sequence ID" value="NZ_JAEKJA010000033.1"/>
</dbReference>
<dbReference type="SUPFAM" id="SSF55931">
    <property type="entry name" value="Glutamine synthetase/guanido kinase"/>
    <property type="match status" value="1"/>
</dbReference>
<dbReference type="Pfam" id="PF00120">
    <property type="entry name" value="Gln-synt_C"/>
    <property type="match status" value="1"/>
</dbReference>
<evidence type="ECO:0000313" key="12">
    <source>
        <dbReference type="Proteomes" id="UP000609531"/>
    </source>
</evidence>
<comment type="similarity">
    <text evidence="7 8">Belongs to the glutamine synthetase family.</text>
</comment>
<evidence type="ECO:0000256" key="3">
    <source>
        <dbReference type="ARBA" id="ARBA00022598"/>
    </source>
</evidence>
<dbReference type="PANTHER" id="PTHR43785">
    <property type="entry name" value="GAMMA-GLUTAMYLPUTRESCINE SYNTHETASE"/>
    <property type="match status" value="1"/>
</dbReference>
<protein>
    <submittedName>
        <fullName evidence="11">Glutamine synthetase</fullName>
    </submittedName>
</protein>
<keyword evidence="4" id="KW-0547">Nucleotide-binding</keyword>
<evidence type="ECO:0000259" key="10">
    <source>
        <dbReference type="PROSITE" id="PS51987"/>
    </source>
</evidence>
<dbReference type="InterPro" id="IPR036651">
    <property type="entry name" value="Gln_synt_N_sf"/>
</dbReference>
<keyword evidence="12" id="KW-1185">Reference proteome</keyword>
<feature type="domain" description="GS beta-grasp" evidence="9">
    <location>
        <begin position="18"/>
        <end position="114"/>
    </location>
</feature>
<reference evidence="11" key="1">
    <citation type="submission" date="2020-12" db="EMBL/GenBank/DDBJ databases">
        <title>Bacterial taxonomy.</title>
        <authorList>
            <person name="Pan X."/>
        </authorList>
    </citation>
    <scope>NUCLEOTIDE SEQUENCE</scope>
    <source>
        <strain evidence="11">B2012</strain>
    </source>
</reference>
<evidence type="ECO:0000259" key="9">
    <source>
        <dbReference type="PROSITE" id="PS51986"/>
    </source>
</evidence>
<dbReference type="AlphaFoldDB" id="A0A934IPG0"/>
<keyword evidence="6" id="KW-0535">Nitrogen fixation</keyword>
<organism evidence="11 12">
    <name type="scientific">Acuticoccus mangrovi</name>
    <dbReference type="NCBI Taxonomy" id="2796142"/>
    <lineage>
        <taxon>Bacteria</taxon>
        <taxon>Pseudomonadati</taxon>
        <taxon>Pseudomonadota</taxon>
        <taxon>Alphaproteobacteria</taxon>
        <taxon>Hyphomicrobiales</taxon>
        <taxon>Amorphaceae</taxon>
        <taxon>Acuticoccus</taxon>
    </lineage>
</organism>
<dbReference type="Gene3D" id="3.10.20.70">
    <property type="entry name" value="Glutamine synthetase, N-terminal domain"/>
    <property type="match status" value="1"/>
</dbReference>
<dbReference type="InterPro" id="IPR008146">
    <property type="entry name" value="Gln_synth_cat_dom"/>
</dbReference>
<keyword evidence="5" id="KW-0067">ATP-binding</keyword>
<dbReference type="InterPro" id="IPR014746">
    <property type="entry name" value="Gln_synth/guanido_kin_cat_dom"/>
</dbReference>
<dbReference type="Gene3D" id="3.30.590.10">
    <property type="entry name" value="Glutamine synthetase/guanido kinase, catalytic domain"/>
    <property type="match status" value="1"/>
</dbReference>
<dbReference type="SMART" id="SM01230">
    <property type="entry name" value="Gln-synt_C"/>
    <property type="match status" value="1"/>
</dbReference>
<comment type="cofactor">
    <cofactor evidence="1">
        <name>Mg(2+)</name>
        <dbReference type="ChEBI" id="CHEBI:18420"/>
    </cofactor>
</comment>
<name>A0A934IPG0_9HYPH</name>
<dbReference type="GO" id="GO:0004356">
    <property type="term" value="F:glutamine synthetase activity"/>
    <property type="evidence" value="ECO:0007669"/>
    <property type="project" value="InterPro"/>
</dbReference>
<evidence type="ECO:0000256" key="4">
    <source>
        <dbReference type="ARBA" id="ARBA00022741"/>
    </source>
</evidence>
<dbReference type="PROSITE" id="PS51987">
    <property type="entry name" value="GS_CATALYTIC"/>
    <property type="match status" value="1"/>
</dbReference>
<sequence length="456" mass="50566">MTPAGVAPEALSEFLDAHAIETVVCALPDIWGRLVGKRLTRRSFERTVRGEALNGSVYLFCVDMDMDPQPGYAVTDWARGFQDCRFLPDLSTLRLVPWLERTAFVLCDAANETTGELLDIAPRTLLKRQIARAEAIGLRFKCATELEFFLFDDSFAEAWEKKYDGLRPVSRYRADYHVFQSAMDEGFISAARRQLLEAGVEVEFSKAEWGLGQQEINLRYADTLEMADQHALYKTFMKELAGLAGKSLTFMAKPWFAEVGSSCHIHMSLWSADGTPAGWSDRHPAHLSPRFDHFLGGLTSATADMMVCYAPTVNAYKRLQPDSFAPTAIAVGLDNRTASYRLVGHGPSYRVENRVPGADANPYLALAGMIAAGLVGIEAKMPAPAPYDGNAYLEESFDRVPASLAAATRLFRASGVAKNAFGEAAHTHLVNFFEREVAAYEASVGDWERLRYFERI</sequence>
<evidence type="ECO:0000256" key="2">
    <source>
        <dbReference type="ARBA" id="ARBA00003117"/>
    </source>
</evidence>
<proteinExistence type="inferred from homology"/>
<evidence type="ECO:0000256" key="7">
    <source>
        <dbReference type="PROSITE-ProRule" id="PRU01330"/>
    </source>
</evidence>
<accession>A0A934IPG0</accession>
<dbReference type="PANTHER" id="PTHR43785:SF12">
    <property type="entry name" value="TYPE-1 GLUTAMINE SYNTHETASE 2"/>
    <property type="match status" value="1"/>
</dbReference>
<evidence type="ECO:0000256" key="5">
    <source>
        <dbReference type="ARBA" id="ARBA00022840"/>
    </source>
</evidence>
<evidence type="ECO:0000256" key="1">
    <source>
        <dbReference type="ARBA" id="ARBA00001946"/>
    </source>
</evidence>
<gene>
    <name evidence="11" type="ORF">JCR33_23245</name>
</gene>
<dbReference type="InterPro" id="IPR008147">
    <property type="entry name" value="Gln_synt_N"/>
</dbReference>
<dbReference type="PROSITE" id="PS51986">
    <property type="entry name" value="GS_BETA_GRASP"/>
    <property type="match status" value="1"/>
</dbReference>
<evidence type="ECO:0000256" key="6">
    <source>
        <dbReference type="ARBA" id="ARBA00023231"/>
    </source>
</evidence>
<dbReference type="SUPFAM" id="SSF54368">
    <property type="entry name" value="Glutamine synthetase, N-terminal domain"/>
    <property type="match status" value="1"/>
</dbReference>
<dbReference type="GO" id="GO:0005524">
    <property type="term" value="F:ATP binding"/>
    <property type="evidence" value="ECO:0007669"/>
    <property type="project" value="UniProtKB-KW"/>
</dbReference>
<feature type="domain" description="GS catalytic" evidence="10">
    <location>
        <begin position="122"/>
        <end position="456"/>
    </location>
</feature>
<comment type="function">
    <text evidence="2">Catalyzes the ATP-dependent biosynthesis of glutamine from glutamate and ammonia.</text>
</comment>
<evidence type="ECO:0000256" key="8">
    <source>
        <dbReference type="RuleBase" id="RU000384"/>
    </source>
</evidence>
<evidence type="ECO:0000313" key="11">
    <source>
        <dbReference type="EMBL" id="MBJ3778636.1"/>
    </source>
</evidence>
<dbReference type="GO" id="GO:0006542">
    <property type="term" value="P:glutamine biosynthetic process"/>
    <property type="evidence" value="ECO:0007669"/>
    <property type="project" value="InterPro"/>
</dbReference>
<dbReference type="Proteomes" id="UP000609531">
    <property type="component" value="Unassembled WGS sequence"/>
</dbReference>
<keyword evidence="3" id="KW-0436">Ligase</keyword>
<comment type="caution">
    <text evidence="11">The sequence shown here is derived from an EMBL/GenBank/DDBJ whole genome shotgun (WGS) entry which is preliminary data.</text>
</comment>
<dbReference type="EMBL" id="JAEKJA010000033">
    <property type="protein sequence ID" value="MBJ3778636.1"/>
    <property type="molecule type" value="Genomic_DNA"/>
</dbReference>